<dbReference type="OrthoDB" id="2142213at2759"/>
<dbReference type="SUPFAM" id="SSF55486">
    <property type="entry name" value="Metalloproteases ('zincins'), catalytic domain"/>
    <property type="match status" value="1"/>
</dbReference>
<gene>
    <name evidence="2" type="ORF">DRE_00359</name>
</gene>
<accession>W7HTE4</accession>
<keyword evidence="3" id="KW-1185">Reference proteome</keyword>
<sequence>MVRFLNGLVAIGFLAAGSLAQLKDRINYPSGLGPSFDPGLNERTEDHIAELDPWGRGWIPQGCKDRFISKGYQASDAEVFNVKYDDCDRAWTFCRHKDSQLSIGQMVNKFGRLPIHMRSLVRHPIALPQADCSAEAYTGLGDIVMYGPCTALTVWIHEVGHQLDSRLNPVNRFSASNDWLQALAADSCVPDSYANFNAIEDFAQVAVVSQFNTILGYKPDGQFPGCFDHQHGLLEHNFRANYLEKGGSCDNRPADSPPVSMNPTKRDVMAVIKWDNDTELDDPSVIRCNFSATQ</sequence>
<proteinExistence type="predicted"/>
<evidence type="ECO:0000256" key="1">
    <source>
        <dbReference type="SAM" id="SignalP"/>
    </source>
</evidence>
<organism evidence="2 3">
    <name type="scientific">Drechslerella stenobrocha 248</name>
    <dbReference type="NCBI Taxonomy" id="1043628"/>
    <lineage>
        <taxon>Eukaryota</taxon>
        <taxon>Fungi</taxon>
        <taxon>Dikarya</taxon>
        <taxon>Ascomycota</taxon>
        <taxon>Pezizomycotina</taxon>
        <taxon>Orbiliomycetes</taxon>
        <taxon>Orbiliales</taxon>
        <taxon>Orbiliaceae</taxon>
        <taxon>Drechslerella</taxon>
    </lineage>
</organism>
<dbReference type="AlphaFoldDB" id="W7HTE4"/>
<keyword evidence="1" id="KW-0732">Signal</keyword>
<reference evidence="2 3" key="1">
    <citation type="submission" date="2013-05" db="EMBL/GenBank/DDBJ databases">
        <title>Drechslerella stenobrocha genome reveals carnivorous origination and mechanical trapping mechanism of predatory fungi.</title>
        <authorList>
            <person name="Liu X."/>
            <person name="Zhang W."/>
            <person name="Liu K."/>
        </authorList>
    </citation>
    <scope>NUCLEOTIDE SEQUENCE [LARGE SCALE GENOMIC DNA]</scope>
    <source>
        <strain evidence="2 3">248</strain>
    </source>
</reference>
<name>W7HTE4_9PEZI</name>
<evidence type="ECO:0000313" key="3">
    <source>
        <dbReference type="Proteomes" id="UP000024837"/>
    </source>
</evidence>
<dbReference type="Proteomes" id="UP000024837">
    <property type="component" value="Unassembled WGS sequence"/>
</dbReference>
<dbReference type="HOGENOM" id="CLU_050729_1_1_1"/>
<feature type="chain" id="PRO_5004893470" description="Conidiation-specific protein 13" evidence="1">
    <location>
        <begin position="21"/>
        <end position="294"/>
    </location>
</feature>
<evidence type="ECO:0000313" key="2">
    <source>
        <dbReference type="EMBL" id="EWC47391.1"/>
    </source>
</evidence>
<feature type="signal peptide" evidence="1">
    <location>
        <begin position="1"/>
        <end position="20"/>
    </location>
</feature>
<protein>
    <recommendedName>
        <fullName evidence="4">Conidiation-specific protein 13</fullName>
    </recommendedName>
</protein>
<evidence type="ECO:0008006" key="4">
    <source>
        <dbReference type="Google" id="ProtNLM"/>
    </source>
</evidence>
<dbReference type="EMBL" id="KI966410">
    <property type="protein sequence ID" value="EWC47391.1"/>
    <property type="molecule type" value="Genomic_DNA"/>
</dbReference>